<accession>A0A644X720</accession>
<dbReference type="Gene3D" id="3.30.1540.20">
    <property type="entry name" value="MutL, C-terminal domain, dimerisation subdomain"/>
    <property type="match status" value="1"/>
</dbReference>
<dbReference type="SUPFAM" id="SSF118116">
    <property type="entry name" value="DNA mismatch repair protein MutL"/>
    <property type="match status" value="1"/>
</dbReference>
<organism evidence="6">
    <name type="scientific">bioreactor metagenome</name>
    <dbReference type="NCBI Taxonomy" id="1076179"/>
    <lineage>
        <taxon>unclassified sequences</taxon>
        <taxon>metagenomes</taxon>
        <taxon>ecological metagenomes</taxon>
    </lineage>
</organism>
<dbReference type="PANTHER" id="PTHR10073:SF12">
    <property type="entry name" value="DNA MISMATCH REPAIR PROTEIN MLH1"/>
    <property type="match status" value="1"/>
</dbReference>
<dbReference type="SUPFAM" id="SSF54211">
    <property type="entry name" value="Ribosomal protein S5 domain 2-like"/>
    <property type="match status" value="1"/>
</dbReference>
<dbReference type="InterPro" id="IPR014790">
    <property type="entry name" value="MutL_C"/>
</dbReference>
<dbReference type="GO" id="GO:0140664">
    <property type="term" value="F:ATP-dependent DNA damage sensor activity"/>
    <property type="evidence" value="ECO:0007669"/>
    <property type="project" value="InterPro"/>
</dbReference>
<dbReference type="Pfam" id="PF01119">
    <property type="entry name" value="DNA_mis_repair"/>
    <property type="match status" value="1"/>
</dbReference>
<dbReference type="InterPro" id="IPR038973">
    <property type="entry name" value="MutL/Mlh/Pms-like"/>
</dbReference>
<dbReference type="Pfam" id="PF08676">
    <property type="entry name" value="MutL_C"/>
    <property type="match status" value="1"/>
</dbReference>
<evidence type="ECO:0000256" key="3">
    <source>
        <dbReference type="ARBA" id="ARBA00023204"/>
    </source>
</evidence>
<evidence type="ECO:0000259" key="4">
    <source>
        <dbReference type="SMART" id="SM00853"/>
    </source>
</evidence>
<evidence type="ECO:0000256" key="2">
    <source>
        <dbReference type="ARBA" id="ARBA00022763"/>
    </source>
</evidence>
<sequence length="601" mass="67470">MADIIKLLPESVANQIAAGEVVQRPASVVKELLENAVDSGATSIDLIVKDAGKTLIQVIDNGKGMSVADARMAFERHATSKINRAEDLFAIKSFGFRGEALASIASVARVDMKTRDAESDAGVNIVIEGSKFISQEMCAVPQGTNIQVKDLFFNIPARRQFLKSDNSEMHHIWDEFHHVAIPNQHIRFRIFDGSRILSTHEPSNLQQRIVSLFGKQYQQRLMPVAQDTQYVKVSGVVIRPEYSKKTRGEQFLFVNNRFIRSNYINAAIKNAYQGLIQPDAFPGYFLFIEVDPAEIDINIHPTKTEIKFRDERMVATFITSTVRRTLGTGNAMPSIDFEVEQGIDFSMNPEREVKIPQIRVNPDFNPFRNSVQPIDYTSAERSRIHWENESVRVPEPDIADSLPSELTSETPSFNGETYIQAGRRYIVSSVKSGLLLVDQYQASLRIVYDELLNTTYTEHKHARVLMFPEKISLSAADSELMAEISDELNKSGFVISQLGRDMFSVSAVPEHVDLKGVSVTQLLEGVLEDFKSGGSLKSDRREAVILSMARKLTVRPGQFMSREMMQLMISKLFTSSNPEISPEGKKIFSIVAADDLSKWLH</sequence>
<dbReference type="InterPro" id="IPR002099">
    <property type="entry name" value="MutL/Mlh/PMS"/>
</dbReference>
<dbReference type="InterPro" id="IPR042121">
    <property type="entry name" value="MutL_C_regsub"/>
</dbReference>
<dbReference type="Gene3D" id="3.30.1370.100">
    <property type="entry name" value="MutL, C-terminal domain, regulatory subdomain"/>
    <property type="match status" value="1"/>
</dbReference>
<dbReference type="InterPro" id="IPR014721">
    <property type="entry name" value="Ribsml_uS5_D2-typ_fold_subgr"/>
</dbReference>
<dbReference type="InterPro" id="IPR036890">
    <property type="entry name" value="HATPase_C_sf"/>
</dbReference>
<dbReference type="SUPFAM" id="SSF55874">
    <property type="entry name" value="ATPase domain of HSP90 chaperone/DNA topoisomerase II/histidine kinase"/>
    <property type="match status" value="1"/>
</dbReference>
<dbReference type="SMART" id="SM00853">
    <property type="entry name" value="MutL_C"/>
    <property type="match status" value="1"/>
</dbReference>
<dbReference type="FunFam" id="3.30.565.10:FF:000003">
    <property type="entry name" value="DNA mismatch repair endonuclease MutL"/>
    <property type="match status" value="1"/>
</dbReference>
<dbReference type="CDD" id="cd00782">
    <property type="entry name" value="MutL_Trans"/>
    <property type="match status" value="1"/>
</dbReference>
<keyword evidence="2" id="KW-0227">DNA damage</keyword>
<reference evidence="6" key="1">
    <citation type="submission" date="2019-08" db="EMBL/GenBank/DDBJ databases">
        <authorList>
            <person name="Kucharzyk K."/>
            <person name="Murdoch R.W."/>
            <person name="Higgins S."/>
            <person name="Loffler F."/>
        </authorList>
    </citation>
    <scope>NUCLEOTIDE SEQUENCE</scope>
</reference>
<protein>
    <submittedName>
        <fullName evidence="6">DNA mismatch repair protein MutL</fullName>
    </submittedName>
</protein>
<evidence type="ECO:0000313" key="6">
    <source>
        <dbReference type="EMBL" id="MPM11976.1"/>
    </source>
</evidence>
<dbReference type="Gene3D" id="3.30.565.10">
    <property type="entry name" value="Histidine kinase-like ATPase, C-terminal domain"/>
    <property type="match status" value="1"/>
</dbReference>
<dbReference type="HAMAP" id="MF_00149">
    <property type="entry name" value="DNA_mis_repair"/>
    <property type="match status" value="1"/>
</dbReference>
<feature type="domain" description="MutL C-terminal dimerisation" evidence="4">
    <location>
        <begin position="418"/>
        <end position="560"/>
    </location>
</feature>
<dbReference type="InterPro" id="IPR020667">
    <property type="entry name" value="DNA_mismatch_repair_MutL"/>
</dbReference>
<dbReference type="GO" id="GO:0030983">
    <property type="term" value="F:mismatched DNA binding"/>
    <property type="evidence" value="ECO:0007669"/>
    <property type="project" value="InterPro"/>
</dbReference>
<dbReference type="InterPro" id="IPR042120">
    <property type="entry name" value="MutL_C_dimsub"/>
</dbReference>
<dbReference type="GO" id="GO:0005524">
    <property type="term" value="F:ATP binding"/>
    <property type="evidence" value="ECO:0007669"/>
    <property type="project" value="InterPro"/>
</dbReference>
<comment type="caution">
    <text evidence="6">The sequence shown here is derived from an EMBL/GenBank/DDBJ whole genome shotgun (WGS) entry which is preliminary data.</text>
</comment>
<dbReference type="GO" id="GO:0006298">
    <property type="term" value="P:mismatch repair"/>
    <property type="evidence" value="ECO:0007669"/>
    <property type="project" value="InterPro"/>
</dbReference>
<dbReference type="CDD" id="cd16926">
    <property type="entry name" value="HATPase_MutL-MLH-PMS-like"/>
    <property type="match status" value="1"/>
</dbReference>
<dbReference type="InterPro" id="IPR014762">
    <property type="entry name" value="DNA_mismatch_repair_CS"/>
</dbReference>
<dbReference type="PROSITE" id="PS00058">
    <property type="entry name" value="DNA_MISMATCH_REPAIR_1"/>
    <property type="match status" value="1"/>
</dbReference>
<dbReference type="AlphaFoldDB" id="A0A644X720"/>
<dbReference type="InterPro" id="IPR013507">
    <property type="entry name" value="DNA_mismatch_S5_2-like"/>
</dbReference>
<dbReference type="EMBL" id="VSSQ01001905">
    <property type="protein sequence ID" value="MPM11976.1"/>
    <property type="molecule type" value="Genomic_DNA"/>
</dbReference>
<evidence type="ECO:0000256" key="1">
    <source>
        <dbReference type="ARBA" id="ARBA00006082"/>
    </source>
</evidence>
<proteinExistence type="inferred from homology"/>
<evidence type="ECO:0000259" key="5">
    <source>
        <dbReference type="SMART" id="SM01340"/>
    </source>
</evidence>
<gene>
    <name evidence="6" type="primary">mutL_18</name>
    <name evidence="6" type="ORF">SDC9_58327</name>
</gene>
<dbReference type="GO" id="GO:0016887">
    <property type="term" value="F:ATP hydrolysis activity"/>
    <property type="evidence" value="ECO:0007669"/>
    <property type="project" value="InterPro"/>
</dbReference>
<dbReference type="NCBIfam" id="TIGR00585">
    <property type="entry name" value="mutl"/>
    <property type="match status" value="1"/>
</dbReference>
<dbReference type="GO" id="GO:0032300">
    <property type="term" value="C:mismatch repair complex"/>
    <property type="evidence" value="ECO:0007669"/>
    <property type="project" value="InterPro"/>
</dbReference>
<dbReference type="PANTHER" id="PTHR10073">
    <property type="entry name" value="DNA MISMATCH REPAIR PROTEIN MLH, PMS, MUTL"/>
    <property type="match status" value="1"/>
</dbReference>
<dbReference type="InterPro" id="IPR037198">
    <property type="entry name" value="MutL_C_sf"/>
</dbReference>
<feature type="domain" description="DNA mismatch repair protein S5" evidence="5">
    <location>
        <begin position="209"/>
        <end position="327"/>
    </location>
</feature>
<keyword evidence="3" id="KW-0234">DNA repair</keyword>
<comment type="similarity">
    <text evidence="1">Belongs to the DNA mismatch repair MutL/HexB family.</text>
</comment>
<dbReference type="Pfam" id="PF13589">
    <property type="entry name" value="HATPase_c_3"/>
    <property type="match status" value="1"/>
</dbReference>
<name>A0A644X720_9ZZZZ</name>
<dbReference type="InterPro" id="IPR020568">
    <property type="entry name" value="Ribosomal_Su5_D2-typ_SF"/>
</dbReference>
<dbReference type="SMART" id="SM01340">
    <property type="entry name" value="DNA_mis_repair"/>
    <property type="match status" value="1"/>
</dbReference>
<dbReference type="Gene3D" id="3.30.230.10">
    <property type="match status" value="1"/>
</dbReference>